<protein>
    <recommendedName>
        <fullName evidence="2">Retrotransposon Copia-like N-terminal domain-containing protein</fullName>
    </recommendedName>
</protein>
<proteinExistence type="predicted"/>
<feature type="compositionally biased region" description="Polar residues" evidence="1">
    <location>
        <begin position="1"/>
        <end position="10"/>
    </location>
</feature>
<reference evidence="3 4" key="1">
    <citation type="submission" date="2021-02" db="EMBL/GenBank/DDBJ databases">
        <title>Plant Genome Project.</title>
        <authorList>
            <person name="Zhang R.-G."/>
        </authorList>
    </citation>
    <scope>NUCLEOTIDE SEQUENCE [LARGE SCALE GENOMIC DNA]</scope>
    <source>
        <tissue evidence="3">Leaves</tissue>
    </source>
</reference>
<name>A0ABQ8GZE0_9ROSI</name>
<comment type="caution">
    <text evidence="3">The sequence shown here is derived from an EMBL/GenBank/DDBJ whole genome shotgun (WGS) entry which is preliminary data.</text>
</comment>
<dbReference type="EMBL" id="JAFEMO010000412">
    <property type="protein sequence ID" value="KAH7516887.1"/>
    <property type="molecule type" value="Genomic_DNA"/>
</dbReference>
<keyword evidence="4" id="KW-1185">Reference proteome</keyword>
<organism evidence="3 4">
    <name type="scientific">Xanthoceras sorbifolium</name>
    <dbReference type="NCBI Taxonomy" id="99658"/>
    <lineage>
        <taxon>Eukaryota</taxon>
        <taxon>Viridiplantae</taxon>
        <taxon>Streptophyta</taxon>
        <taxon>Embryophyta</taxon>
        <taxon>Tracheophyta</taxon>
        <taxon>Spermatophyta</taxon>
        <taxon>Magnoliopsida</taxon>
        <taxon>eudicotyledons</taxon>
        <taxon>Gunneridae</taxon>
        <taxon>Pentapetalae</taxon>
        <taxon>rosids</taxon>
        <taxon>malvids</taxon>
        <taxon>Sapindales</taxon>
        <taxon>Sapindaceae</taxon>
        <taxon>Xanthoceroideae</taxon>
        <taxon>Xanthoceras</taxon>
    </lineage>
</organism>
<evidence type="ECO:0000256" key="1">
    <source>
        <dbReference type="SAM" id="MobiDB-lite"/>
    </source>
</evidence>
<dbReference type="InterPro" id="IPR029472">
    <property type="entry name" value="Copia-like_N"/>
</dbReference>
<feature type="compositionally biased region" description="Low complexity" evidence="1">
    <location>
        <begin position="11"/>
        <end position="21"/>
    </location>
</feature>
<feature type="region of interest" description="Disordered" evidence="1">
    <location>
        <begin position="1"/>
        <end position="41"/>
    </location>
</feature>
<feature type="compositionally biased region" description="Basic and acidic residues" evidence="1">
    <location>
        <begin position="23"/>
        <end position="40"/>
    </location>
</feature>
<evidence type="ECO:0000259" key="2">
    <source>
        <dbReference type="Pfam" id="PF14244"/>
    </source>
</evidence>
<dbReference type="PANTHER" id="PTHR37610">
    <property type="entry name" value="CCHC-TYPE DOMAIN-CONTAINING PROTEIN"/>
    <property type="match status" value="1"/>
</dbReference>
<dbReference type="PANTHER" id="PTHR37610:SF97">
    <property type="entry name" value="RETROTRANSPOSON GAG DOMAIN-CONTAINING PROTEIN"/>
    <property type="match status" value="1"/>
</dbReference>
<evidence type="ECO:0000313" key="4">
    <source>
        <dbReference type="Proteomes" id="UP000827721"/>
    </source>
</evidence>
<evidence type="ECO:0000313" key="3">
    <source>
        <dbReference type="EMBL" id="KAH7516887.1"/>
    </source>
</evidence>
<sequence>MDETDNNNMVSQKTKTNSTSKGTGEREATLPDPLVLHHSDTPGLTLVNTPLDGRNYRKWSRSMRLSLNAKNKLGLIDETEKAPPATNARYPLWQRCNDLVITWILHSIQPDIARNLIFSNTVAAVWSDLHDRFSQGDDSRIYQIRQEIAECCQGSLSISAYYTKLKGLWDELASYQEPIAYSCDMLKKIIVREEKEKVIQFLMGLNEPYFQVRGAILMMNPLPDTRKTYGLILQHETQIEGDTWLIDVII</sequence>
<gene>
    <name evidence="3" type="ORF">JRO89_XSUnG0155100</name>
</gene>
<dbReference type="Pfam" id="PF14244">
    <property type="entry name" value="Retrotran_gag_3"/>
    <property type="match status" value="1"/>
</dbReference>
<dbReference type="Proteomes" id="UP000827721">
    <property type="component" value="Unassembled WGS sequence"/>
</dbReference>
<feature type="domain" description="Retrotransposon Copia-like N-terminal" evidence="2">
    <location>
        <begin position="37"/>
        <end position="83"/>
    </location>
</feature>
<accession>A0ABQ8GZE0</accession>